<dbReference type="PANTHER" id="PTHR30352:SF4">
    <property type="entry name" value="PYRUVATE FORMATE-LYASE 2-ACTIVATING ENZYME"/>
    <property type="match status" value="1"/>
</dbReference>
<dbReference type="GO" id="GO:0016491">
    <property type="term" value="F:oxidoreductase activity"/>
    <property type="evidence" value="ECO:0007669"/>
    <property type="project" value="UniProtKB-KW"/>
</dbReference>
<feature type="domain" description="4Fe-4S ferredoxin-type" evidence="10">
    <location>
        <begin position="43"/>
        <end position="73"/>
    </location>
</feature>
<evidence type="ECO:0000256" key="2">
    <source>
        <dbReference type="ARBA" id="ARBA00009777"/>
    </source>
</evidence>
<dbReference type="InterPro" id="IPR017896">
    <property type="entry name" value="4Fe4S_Fe-S-bd"/>
</dbReference>
<dbReference type="PROSITE" id="PS01087">
    <property type="entry name" value="RADICAL_ACTIVATING"/>
    <property type="match status" value="1"/>
</dbReference>
<dbReference type="GO" id="GO:0046872">
    <property type="term" value="F:metal ion binding"/>
    <property type="evidence" value="ECO:0007669"/>
    <property type="project" value="UniProtKB-KW"/>
</dbReference>
<dbReference type="PATRIC" id="fig|1432052.4.peg.3464"/>
<evidence type="ECO:0000256" key="3">
    <source>
        <dbReference type="ARBA" id="ARBA00022485"/>
    </source>
</evidence>
<feature type="domain" description="4Fe-4S ferredoxin-type" evidence="10">
    <location>
        <begin position="74"/>
        <end position="103"/>
    </location>
</feature>
<dbReference type="NCBIfam" id="TIGR02494">
    <property type="entry name" value="PFLE_PFLC"/>
    <property type="match status" value="1"/>
</dbReference>
<keyword evidence="8" id="KW-0411">Iron-sulfur</keyword>
<dbReference type="InterPro" id="IPR013785">
    <property type="entry name" value="Aldolase_TIM"/>
</dbReference>
<evidence type="ECO:0000259" key="10">
    <source>
        <dbReference type="PROSITE" id="PS51379"/>
    </source>
</evidence>
<dbReference type="CDD" id="cd01335">
    <property type="entry name" value="Radical_SAM"/>
    <property type="match status" value="1"/>
</dbReference>
<comment type="caution">
    <text evidence="12">The sequence shown here is derived from an EMBL/GenBank/DDBJ whole genome shotgun (WGS) entry which is preliminary data.</text>
</comment>
<evidence type="ECO:0000313" key="13">
    <source>
        <dbReference type="Proteomes" id="UP000094067"/>
    </source>
</evidence>
<comment type="cofactor">
    <cofactor evidence="1">
        <name>[4Fe-4S] cluster</name>
        <dbReference type="ChEBI" id="CHEBI:49883"/>
    </cofactor>
</comment>
<evidence type="ECO:0000256" key="6">
    <source>
        <dbReference type="ARBA" id="ARBA00023002"/>
    </source>
</evidence>
<dbReference type="PROSITE" id="PS51918">
    <property type="entry name" value="RADICAL_SAM"/>
    <property type="match status" value="1"/>
</dbReference>
<dbReference type="InterPro" id="IPR058240">
    <property type="entry name" value="rSAM_sf"/>
</dbReference>
<dbReference type="EMBL" id="MCGH01000002">
    <property type="protein sequence ID" value="ODM07218.1"/>
    <property type="molecule type" value="Genomic_DNA"/>
</dbReference>
<dbReference type="SFLD" id="SFLDS00029">
    <property type="entry name" value="Radical_SAM"/>
    <property type="match status" value="1"/>
</dbReference>
<dbReference type="InterPro" id="IPR017900">
    <property type="entry name" value="4Fe4S_Fe_S_CS"/>
</dbReference>
<dbReference type="SFLD" id="SFLDG01118">
    <property type="entry name" value="activating_enzymes__group_2"/>
    <property type="match status" value="1"/>
</dbReference>
<dbReference type="InterPro" id="IPR007197">
    <property type="entry name" value="rSAM"/>
</dbReference>
<dbReference type="PROSITE" id="PS51379">
    <property type="entry name" value="4FE4S_FER_2"/>
    <property type="match status" value="2"/>
</dbReference>
<dbReference type="RefSeq" id="WP_069152914.1">
    <property type="nucleotide sequence ID" value="NZ_MCGH01000002.1"/>
</dbReference>
<keyword evidence="4" id="KW-0949">S-adenosyl-L-methionine</keyword>
<reference evidence="12 13" key="1">
    <citation type="submission" date="2016-07" db="EMBL/GenBank/DDBJ databases">
        <title>Characterization of isolates of Eisenbergiella tayi derived from blood cultures, using whole genome sequencing.</title>
        <authorList>
            <person name="Burdz T."/>
            <person name="Wiebe D."/>
            <person name="Huynh C."/>
            <person name="Bernard K."/>
        </authorList>
    </citation>
    <scope>NUCLEOTIDE SEQUENCE [LARGE SCALE GENOMIC DNA]</scope>
    <source>
        <strain evidence="12 13">NML 110608</strain>
    </source>
</reference>
<dbReference type="PROSITE" id="PS00198">
    <property type="entry name" value="4FE4S_FER_1"/>
    <property type="match status" value="1"/>
</dbReference>
<dbReference type="GO" id="GO:0051539">
    <property type="term" value="F:4 iron, 4 sulfur cluster binding"/>
    <property type="evidence" value="ECO:0007669"/>
    <property type="project" value="UniProtKB-KW"/>
</dbReference>
<sequence>MTGEIFSIERFSIHDGPGVRTSIFFKGCPLHCIWCHNPESHERGPVLQYLEKECVGCAGCVSACPSGVHSFINGKHRMDRGKCTGCGQCCLACPGDALRIRGKACTAEEVLQVIGKDRPYYGEEGGVTLSGGEPLLQPDFAAEILKLCKERGIGTCVETAGDVSQKAFLKVLADTDLFLYDYKLDTQEQMDRYTGGSLKRIRENLELLAEHGKKVVLRCPIIPGINDTREHLKAIAELADRLSIADTELMPYHGYGEDKWRQIGKEYALSRLPNMEKETADICRRQLAGLRAGCHEKGREV</sequence>
<keyword evidence="3" id="KW-0004">4Fe-4S</keyword>
<evidence type="ECO:0000259" key="11">
    <source>
        <dbReference type="PROSITE" id="PS51918"/>
    </source>
</evidence>
<keyword evidence="7" id="KW-0408">Iron</keyword>
<comment type="catalytic activity">
    <reaction evidence="9">
        <text>glycyl-[protein] + reduced [flavodoxin] + S-adenosyl-L-methionine = glycin-2-yl radical-[protein] + semiquinone [flavodoxin] + 5'-deoxyadenosine + L-methionine + H(+)</text>
        <dbReference type="Rhea" id="RHEA:61976"/>
        <dbReference type="Rhea" id="RHEA-COMP:10622"/>
        <dbReference type="Rhea" id="RHEA-COMP:14480"/>
        <dbReference type="Rhea" id="RHEA-COMP:15993"/>
        <dbReference type="Rhea" id="RHEA-COMP:15994"/>
        <dbReference type="ChEBI" id="CHEBI:15378"/>
        <dbReference type="ChEBI" id="CHEBI:17319"/>
        <dbReference type="ChEBI" id="CHEBI:29947"/>
        <dbReference type="ChEBI" id="CHEBI:32722"/>
        <dbReference type="ChEBI" id="CHEBI:57618"/>
        <dbReference type="ChEBI" id="CHEBI:57844"/>
        <dbReference type="ChEBI" id="CHEBI:59789"/>
        <dbReference type="ChEBI" id="CHEBI:140311"/>
    </reaction>
</comment>
<keyword evidence="5" id="KW-0479">Metal-binding</keyword>
<dbReference type="Pfam" id="PF04055">
    <property type="entry name" value="Radical_SAM"/>
    <property type="match status" value="1"/>
</dbReference>
<keyword evidence="6 12" id="KW-0560">Oxidoreductase</keyword>
<comment type="similarity">
    <text evidence="2">Belongs to the organic radical-activating enzymes family.</text>
</comment>
<evidence type="ECO:0000256" key="5">
    <source>
        <dbReference type="ARBA" id="ARBA00022723"/>
    </source>
</evidence>
<dbReference type="PANTHER" id="PTHR30352">
    <property type="entry name" value="PYRUVATE FORMATE-LYASE-ACTIVATING ENZYME"/>
    <property type="match status" value="1"/>
</dbReference>
<protein>
    <submittedName>
        <fullName evidence="12">4-hydroxyphenylacetate decarboxylase activating enzyme</fullName>
        <ecNumber evidence="12">1.97.1.-</ecNumber>
    </submittedName>
</protein>
<evidence type="ECO:0000256" key="1">
    <source>
        <dbReference type="ARBA" id="ARBA00001966"/>
    </source>
</evidence>
<organism evidence="12 13">
    <name type="scientific">Eisenbergiella tayi</name>
    <dbReference type="NCBI Taxonomy" id="1432052"/>
    <lineage>
        <taxon>Bacteria</taxon>
        <taxon>Bacillati</taxon>
        <taxon>Bacillota</taxon>
        <taxon>Clostridia</taxon>
        <taxon>Lachnospirales</taxon>
        <taxon>Lachnospiraceae</taxon>
        <taxon>Eisenbergiella</taxon>
    </lineage>
</organism>
<dbReference type="InterPro" id="IPR001989">
    <property type="entry name" value="Radical_activat_CS"/>
</dbReference>
<dbReference type="PIRSF" id="PIRSF000371">
    <property type="entry name" value="PFL_act_enz"/>
    <property type="match status" value="1"/>
</dbReference>
<dbReference type="InterPro" id="IPR012839">
    <property type="entry name" value="Organic_radical_activase"/>
</dbReference>
<dbReference type="SUPFAM" id="SSF102114">
    <property type="entry name" value="Radical SAM enzymes"/>
    <property type="match status" value="1"/>
</dbReference>
<dbReference type="InterPro" id="IPR040074">
    <property type="entry name" value="BssD/PflA/YjjW"/>
</dbReference>
<evidence type="ECO:0000256" key="9">
    <source>
        <dbReference type="ARBA" id="ARBA00047365"/>
    </source>
</evidence>
<proteinExistence type="inferred from homology"/>
<evidence type="ECO:0000256" key="4">
    <source>
        <dbReference type="ARBA" id="ARBA00022691"/>
    </source>
</evidence>
<gene>
    <name evidence="12" type="primary">hpdA_3</name>
    <name evidence="12" type="ORF">BEI61_03108</name>
</gene>
<dbReference type="SFLD" id="SFLDG01066">
    <property type="entry name" value="organic_radical-activating_enz"/>
    <property type="match status" value="1"/>
</dbReference>
<name>A0A1E3AER5_9FIRM</name>
<dbReference type="EC" id="1.97.1.-" evidence="12"/>
<accession>A0A1E3AER5</accession>
<dbReference type="AlphaFoldDB" id="A0A1E3AER5"/>
<evidence type="ECO:0000256" key="8">
    <source>
        <dbReference type="ARBA" id="ARBA00023014"/>
    </source>
</evidence>
<evidence type="ECO:0000256" key="7">
    <source>
        <dbReference type="ARBA" id="ARBA00023004"/>
    </source>
</evidence>
<dbReference type="Pfam" id="PF13353">
    <property type="entry name" value="Fer4_12"/>
    <property type="match status" value="1"/>
</dbReference>
<dbReference type="InterPro" id="IPR034457">
    <property type="entry name" value="Organic_radical-activating"/>
</dbReference>
<feature type="domain" description="Radical SAM core" evidence="11">
    <location>
        <begin position="14"/>
        <end position="291"/>
    </location>
</feature>
<dbReference type="Proteomes" id="UP000094067">
    <property type="component" value="Unassembled WGS sequence"/>
</dbReference>
<dbReference type="SUPFAM" id="SSF54862">
    <property type="entry name" value="4Fe-4S ferredoxins"/>
    <property type="match status" value="1"/>
</dbReference>
<dbReference type="Gene3D" id="3.20.20.70">
    <property type="entry name" value="Aldolase class I"/>
    <property type="match status" value="1"/>
</dbReference>
<evidence type="ECO:0000313" key="12">
    <source>
        <dbReference type="EMBL" id="ODM07218.1"/>
    </source>
</evidence>